<dbReference type="InterPro" id="IPR015943">
    <property type="entry name" value="WD40/YVTN_repeat-like_dom_sf"/>
</dbReference>
<dbReference type="RefSeq" id="WP_197527869.1">
    <property type="nucleotide sequence ID" value="NZ_SJPO01000004.1"/>
</dbReference>
<keyword evidence="2" id="KW-0808">Transferase</keyword>
<dbReference type="PANTHER" id="PTHR34512">
    <property type="entry name" value="CELL SURFACE PROTEIN"/>
    <property type="match status" value="1"/>
</dbReference>
<dbReference type="PANTHER" id="PTHR34512:SF30">
    <property type="entry name" value="OUTER MEMBRANE PROTEIN ASSEMBLY FACTOR BAMB"/>
    <property type="match status" value="1"/>
</dbReference>
<dbReference type="InterPro" id="IPR002372">
    <property type="entry name" value="PQQ_rpt_dom"/>
</dbReference>
<dbReference type="Gene3D" id="2.130.10.10">
    <property type="entry name" value="YVTN repeat-like/Quinoprotein amine dehydrogenase"/>
    <property type="match status" value="2"/>
</dbReference>
<accession>A0A5C5YRK9</accession>
<protein>
    <submittedName>
        <fullName evidence="2">Serine/threonine-protein kinase AfsK</fullName>
        <ecNumber evidence="2">2.7.11.1</ecNumber>
    </submittedName>
</protein>
<keyword evidence="3" id="KW-1185">Reference proteome</keyword>
<reference evidence="2 3" key="1">
    <citation type="submission" date="2019-02" db="EMBL/GenBank/DDBJ databases">
        <title>Deep-cultivation of Planctomycetes and their phenomic and genomic characterization uncovers novel biology.</title>
        <authorList>
            <person name="Wiegand S."/>
            <person name="Jogler M."/>
            <person name="Boedeker C."/>
            <person name="Pinto D."/>
            <person name="Vollmers J."/>
            <person name="Rivas-Marin E."/>
            <person name="Kohn T."/>
            <person name="Peeters S.H."/>
            <person name="Heuer A."/>
            <person name="Rast P."/>
            <person name="Oberbeckmann S."/>
            <person name="Bunk B."/>
            <person name="Jeske O."/>
            <person name="Meyerdierks A."/>
            <person name="Storesund J.E."/>
            <person name="Kallscheuer N."/>
            <person name="Luecker S."/>
            <person name="Lage O.M."/>
            <person name="Pohl T."/>
            <person name="Merkel B.J."/>
            <person name="Hornburger P."/>
            <person name="Mueller R.-W."/>
            <person name="Bruemmer F."/>
            <person name="Labrenz M."/>
            <person name="Spormann A.M."/>
            <person name="Op Den Camp H."/>
            <person name="Overmann J."/>
            <person name="Amann R."/>
            <person name="Jetten M.S.M."/>
            <person name="Mascher T."/>
            <person name="Medema M.H."/>
            <person name="Devos D.P."/>
            <person name="Kaster A.-K."/>
            <person name="Ovreas L."/>
            <person name="Rohde M."/>
            <person name="Galperin M.Y."/>
            <person name="Jogler C."/>
        </authorList>
    </citation>
    <scope>NUCLEOTIDE SEQUENCE [LARGE SCALE GENOMIC DNA]</scope>
    <source>
        <strain evidence="2 3">Pla123a</strain>
    </source>
</reference>
<organism evidence="2 3">
    <name type="scientific">Posidoniimonas polymericola</name>
    <dbReference type="NCBI Taxonomy" id="2528002"/>
    <lineage>
        <taxon>Bacteria</taxon>
        <taxon>Pseudomonadati</taxon>
        <taxon>Planctomycetota</taxon>
        <taxon>Planctomycetia</taxon>
        <taxon>Pirellulales</taxon>
        <taxon>Lacipirellulaceae</taxon>
        <taxon>Posidoniimonas</taxon>
    </lineage>
</organism>
<keyword evidence="2" id="KW-0418">Kinase</keyword>
<dbReference type="InterPro" id="IPR011047">
    <property type="entry name" value="Quinoprotein_ADH-like_sf"/>
</dbReference>
<dbReference type="EMBL" id="SJPO01000004">
    <property type="protein sequence ID" value="TWT77562.1"/>
    <property type="molecule type" value="Genomic_DNA"/>
</dbReference>
<evidence type="ECO:0000313" key="2">
    <source>
        <dbReference type="EMBL" id="TWT77562.1"/>
    </source>
</evidence>
<name>A0A5C5YRK9_9BACT</name>
<gene>
    <name evidence="2" type="primary">afsK_2</name>
    <name evidence="2" type="ORF">Pla123a_22230</name>
</gene>
<dbReference type="GO" id="GO:0004674">
    <property type="term" value="F:protein serine/threonine kinase activity"/>
    <property type="evidence" value="ECO:0007669"/>
    <property type="project" value="UniProtKB-EC"/>
</dbReference>
<dbReference type="SMART" id="SM00564">
    <property type="entry name" value="PQQ"/>
    <property type="match status" value="7"/>
</dbReference>
<dbReference type="Pfam" id="PF13360">
    <property type="entry name" value="PQQ_2"/>
    <property type="match status" value="2"/>
</dbReference>
<feature type="domain" description="Pyrrolo-quinoline quinone repeat" evidence="1">
    <location>
        <begin position="16"/>
        <end position="60"/>
    </location>
</feature>
<sequence>MAGTGASSAKLPAEPELLWEYKADDAFEATPVSVGGVAYIADAGGAVHAIRVADGQQVWTKAFDDAIFISSAAVEGDKLIVADIDGLVRCLSTKDGAELWQADADAEVNAGPTIYQGAALVTTEAGALLAFHLASGEKQWEFSIDAPLRCSPTVAEGRILLAGCDAKLHAIDASTHKETGSVDIGSQTGNSAASLGGRAYFGTEGGAFYAMDAKDQLAEAWQFNNPSRASGIRTAAAVAENAVVYATQAKEVFALNPADGQPLWDVPTRSRVEASPVIVGDRVVVATSRGRLLLLDLATGDESWQYNAGGSFIAPAAVVGNKLLIANDDGVVYCFGAKSP</sequence>
<dbReference type="InterPro" id="IPR018391">
    <property type="entry name" value="PQQ_b-propeller_rpt"/>
</dbReference>
<evidence type="ECO:0000259" key="1">
    <source>
        <dbReference type="Pfam" id="PF13360"/>
    </source>
</evidence>
<dbReference type="SUPFAM" id="SSF50998">
    <property type="entry name" value="Quinoprotein alcohol dehydrogenase-like"/>
    <property type="match status" value="2"/>
</dbReference>
<comment type="caution">
    <text evidence="2">The sequence shown here is derived from an EMBL/GenBank/DDBJ whole genome shotgun (WGS) entry which is preliminary data.</text>
</comment>
<feature type="domain" description="Pyrrolo-quinoline quinone repeat" evidence="1">
    <location>
        <begin position="130"/>
        <end position="337"/>
    </location>
</feature>
<dbReference type="EC" id="2.7.11.1" evidence="2"/>
<evidence type="ECO:0000313" key="3">
    <source>
        <dbReference type="Proteomes" id="UP000318478"/>
    </source>
</evidence>
<dbReference type="AlphaFoldDB" id="A0A5C5YRK9"/>
<dbReference type="Proteomes" id="UP000318478">
    <property type="component" value="Unassembled WGS sequence"/>
</dbReference>
<proteinExistence type="predicted"/>